<name>A0A8H3YKP1_VENIN</name>
<feature type="compositionally biased region" description="Low complexity" evidence="1">
    <location>
        <begin position="250"/>
        <end position="264"/>
    </location>
</feature>
<feature type="region of interest" description="Disordered" evidence="1">
    <location>
        <begin position="83"/>
        <end position="153"/>
    </location>
</feature>
<feature type="region of interest" description="Disordered" evidence="1">
    <location>
        <begin position="1"/>
        <end position="65"/>
    </location>
</feature>
<dbReference type="Proteomes" id="UP000433883">
    <property type="component" value="Unassembled WGS sequence"/>
</dbReference>
<gene>
    <name evidence="2" type="ORF">BLS_002866</name>
</gene>
<feature type="compositionally biased region" description="Low complexity" evidence="1">
    <location>
        <begin position="32"/>
        <end position="44"/>
    </location>
</feature>
<sequence length="341" mass="37072">MPPSTNTSSEDSIQTVRADNHSTTTSRDRTASITSSQHTRTSSSSEERKSRKHKKKPSAFKSFFAVKEPSAAAFQNLSQAMKEEMGEKGSLPFGVPSGKIPASAESDYKKAKENAKEMARLHQEAKDRARRDQEHQKAMAKASKAQSRRPTIVVENRTEEALLRDQLQQTVQAISYVSLDPRPSTSSDRVSLPIPAPAHKKSISTSTLTSIRSPSHSHWKAPSLTSLPESTRSTSSAHSSPPTSMPATPPSLSREPSLPSSARAEVAPWEVGAVESPSTSALPKKSDVAPWEVGAVKSPSASASPKKSDVAPWEEDDEEEEFPIRKGAKKSTNYFSSVIRR</sequence>
<reference evidence="2 3" key="1">
    <citation type="submission" date="2019-11" db="EMBL/GenBank/DDBJ databases">
        <title>Venturia inaequalis Genome Resource.</title>
        <authorList>
            <person name="Lichtner F.J."/>
        </authorList>
    </citation>
    <scope>NUCLEOTIDE SEQUENCE [LARGE SCALE GENOMIC DNA]</scope>
    <source>
        <strain evidence="2">Bline_iso_100314</strain>
    </source>
</reference>
<feature type="compositionally biased region" description="Low complexity" evidence="1">
    <location>
        <begin position="293"/>
        <end position="305"/>
    </location>
</feature>
<evidence type="ECO:0000256" key="1">
    <source>
        <dbReference type="SAM" id="MobiDB-lite"/>
    </source>
</evidence>
<dbReference type="AlphaFoldDB" id="A0A8H3YKP1"/>
<evidence type="ECO:0000313" key="3">
    <source>
        <dbReference type="Proteomes" id="UP000433883"/>
    </source>
</evidence>
<feature type="region of interest" description="Disordered" evidence="1">
    <location>
        <begin position="177"/>
        <end position="328"/>
    </location>
</feature>
<proteinExistence type="predicted"/>
<feature type="compositionally biased region" description="Low complexity" evidence="1">
    <location>
        <begin position="203"/>
        <end position="214"/>
    </location>
</feature>
<comment type="caution">
    <text evidence="2">The sequence shown here is derived from an EMBL/GenBank/DDBJ whole genome shotgun (WGS) entry which is preliminary data.</text>
</comment>
<protein>
    <submittedName>
        <fullName evidence="2">Uncharacterized protein</fullName>
    </submittedName>
</protein>
<feature type="compositionally biased region" description="Basic and acidic residues" evidence="1">
    <location>
        <begin position="106"/>
        <end position="137"/>
    </location>
</feature>
<accession>A0A8H3YKP1</accession>
<feature type="compositionally biased region" description="Polar residues" evidence="1">
    <location>
        <begin position="1"/>
        <end position="25"/>
    </location>
</feature>
<dbReference type="EMBL" id="WNWQ01001927">
    <property type="protein sequence ID" value="KAE9961256.1"/>
    <property type="molecule type" value="Genomic_DNA"/>
</dbReference>
<feature type="compositionally biased region" description="Low complexity" evidence="1">
    <location>
        <begin position="228"/>
        <end position="242"/>
    </location>
</feature>
<organism evidence="2 3">
    <name type="scientific">Venturia inaequalis</name>
    <name type="common">Apple scab fungus</name>
    <dbReference type="NCBI Taxonomy" id="5025"/>
    <lineage>
        <taxon>Eukaryota</taxon>
        <taxon>Fungi</taxon>
        <taxon>Dikarya</taxon>
        <taxon>Ascomycota</taxon>
        <taxon>Pezizomycotina</taxon>
        <taxon>Dothideomycetes</taxon>
        <taxon>Pleosporomycetidae</taxon>
        <taxon>Venturiales</taxon>
        <taxon>Venturiaceae</taxon>
        <taxon>Venturia</taxon>
    </lineage>
</organism>
<feature type="compositionally biased region" description="Acidic residues" evidence="1">
    <location>
        <begin position="312"/>
        <end position="321"/>
    </location>
</feature>
<evidence type="ECO:0000313" key="2">
    <source>
        <dbReference type="EMBL" id="KAE9961256.1"/>
    </source>
</evidence>